<feature type="transmembrane region" description="Helical" evidence="7">
    <location>
        <begin position="414"/>
        <end position="434"/>
    </location>
</feature>
<dbReference type="InterPro" id="IPR008429">
    <property type="entry name" value="CLPTM1"/>
</dbReference>
<sequence>MAEIHREGKEKMAEAVVPATGAVGRENKPQNQEEKPGFAQLFIKLAVLYMSFMFFSKQFQTHQIKEAVAIMKESEQDEVSQVLKPLPKGEESDVNWMKEAMGLQSSRIPQFPEYDARGRQLSVHRCTFNRGQKVDLHVYMSGSEDEASVWETQGEEAGERGAGPEGEEGTANSLPARLLWHESNLVFAGEAGDMTRSTTLKLDLPPMLLNNGSAWAHVFLTKKGHSPNPNDPDYKDSGVSHQTAQLNRYLPKPKNKDGHYLVDSKKSAADAAVEKERKELDEKEAAVALAGADREMINYWKPTLTLGQLDFTAIFQRNHIPSSFAGHITFQSSTGNYHPVLYVNEFWLQQKHLLALNSTVESVDLELSISPISLWKFQTMSQLESQWAAQAKIGMAGDGEQDTFRELLAETNPIVLVITMIVSLLHSVFNFLAFKNDISFWKDKKRSLEGISVRGMLVNLFFQAVIFLSLADNDTTYMILVTNAIGLAIEVWKVGRFMVGRLDWGGEDGQPRRWVPRMMFQAKESYRKSKTKEFDDVATAHLLYLVGPLMVGYAAYSLLNQQHRGWYSWVLNSLVGFVYMFGFVMMTPQLFINYKLKSVAHMPWRVMSYKFINTFIDDLFAFIVPMPIMHRLACFRDDIIFFIFLYQRHLYPVDKARRNEYGQSAKMSADAEKIREAQVAPEPGGVRVPTRWKRDKASLSSLPSGGFF</sequence>
<dbReference type="GO" id="GO:0016020">
    <property type="term" value="C:membrane"/>
    <property type="evidence" value="ECO:0007669"/>
    <property type="project" value="UniProtKB-SubCell"/>
</dbReference>
<comment type="similarity">
    <text evidence="2">Belongs to the CLPTM1 family.</text>
</comment>
<comment type="subcellular location">
    <subcellularLocation>
        <location evidence="1">Membrane</location>
        <topology evidence="1">Multi-pass membrane protein</topology>
    </subcellularLocation>
</comment>
<feature type="region of interest" description="Disordered" evidence="6">
    <location>
        <begin position="223"/>
        <end position="243"/>
    </location>
</feature>
<keyword evidence="3 7" id="KW-0812">Transmembrane</keyword>
<evidence type="ECO:0000256" key="3">
    <source>
        <dbReference type="ARBA" id="ARBA00022692"/>
    </source>
</evidence>
<evidence type="ECO:0000256" key="1">
    <source>
        <dbReference type="ARBA" id="ARBA00004141"/>
    </source>
</evidence>
<accession>D8LIN4</accession>
<dbReference type="Proteomes" id="UP000002630">
    <property type="component" value="Linkage Group LG23"/>
</dbReference>
<dbReference type="PANTHER" id="PTHR21347:SF0">
    <property type="entry name" value="LIPID SCRAMBLASE CLPTM1L"/>
    <property type="match status" value="1"/>
</dbReference>
<evidence type="ECO:0000313" key="8">
    <source>
        <dbReference type="EMBL" id="CBN75944.1"/>
    </source>
</evidence>
<dbReference type="EMBL" id="FN648399">
    <property type="protein sequence ID" value="CBN75944.1"/>
    <property type="molecule type" value="Genomic_DNA"/>
</dbReference>
<evidence type="ECO:0000313" key="9">
    <source>
        <dbReference type="Proteomes" id="UP000002630"/>
    </source>
</evidence>
<keyword evidence="9" id="KW-1185">Reference proteome</keyword>
<protein>
    <submittedName>
        <fullName evidence="8">Uncharacterized protein</fullName>
    </submittedName>
</protein>
<dbReference type="Pfam" id="PF05602">
    <property type="entry name" value="CLPTM1"/>
    <property type="match status" value="1"/>
</dbReference>
<dbReference type="eggNOG" id="KOG2489">
    <property type="taxonomic scope" value="Eukaryota"/>
</dbReference>
<dbReference type="EMBL" id="FN649748">
    <property type="protein sequence ID" value="CBN75944.1"/>
    <property type="molecule type" value="Genomic_DNA"/>
</dbReference>
<evidence type="ECO:0000256" key="7">
    <source>
        <dbReference type="SAM" id="Phobius"/>
    </source>
</evidence>
<reference evidence="8 9" key="1">
    <citation type="journal article" date="2010" name="Nature">
        <title>The Ectocarpus genome and the independent evolution of multicellularity in brown algae.</title>
        <authorList>
            <person name="Cock J.M."/>
            <person name="Sterck L."/>
            <person name="Rouze P."/>
            <person name="Scornet D."/>
            <person name="Allen A.E."/>
            <person name="Amoutzias G."/>
            <person name="Anthouard V."/>
            <person name="Artiguenave F."/>
            <person name="Aury J.M."/>
            <person name="Badger J.H."/>
            <person name="Beszteri B."/>
            <person name="Billiau K."/>
            <person name="Bonnet E."/>
            <person name="Bothwell J.H."/>
            <person name="Bowler C."/>
            <person name="Boyen C."/>
            <person name="Brownlee C."/>
            <person name="Carrano C.J."/>
            <person name="Charrier B."/>
            <person name="Cho G.Y."/>
            <person name="Coelho S.M."/>
            <person name="Collen J."/>
            <person name="Corre E."/>
            <person name="Da Silva C."/>
            <person name="Delage L."/>
            <person name="Delaroque N."/>
            <person name="Dittami S.M."/>
            <person name="Doulbeau S."/>
            <person name="Elias M."/>
            <person name="Farnham G."/>
            <person name="Gachon C.M."/>
            <person name="Gschloessl B."/>
            <person name="Heesch S."/>
            <person name="Jabbari K."/>
            <person name="Jubin C."/>
            <person name="Kawai H."/>
            <person name="Kimura K."/>
            <person name="Kloareg B."/>
            <person name="Kupper F.C."/>
            <person name="Lang D."/>
            <person name="Le Bail A."/>
            <person name="Leblanc C."/>
            <person name="Lerouge P."/>
            <person name="Lohr M."/>
            <person name="Lopez P.J."/>
            <person name="Martens C."/>
            <person name="Maumus F."/>
            <person name="Michel G."/>
            <person name="Miranda-Saavedra D."/>
            <person name="Morales J."/>
            <person name="Moreau H."/>
            <person name="Motomura T."/>
            <person name="Nagasato C."/>
            <person name="Napoli C.A."/>
            <person name="Nelson D.R."/>
            <person name="Nyvall-Collen P."/>
            <person name="Peters A.F."/>
            <person name="Pommier C."/>
            <person name="Potin P."/>
            <person name="Poulain J."/>
            <person name="Quesneville H."/>
            <person name="Read B."/>
            <person name="Rensing S.A."/>
            <person name="Ritter A."/>
            <person name="Rousvoal S."/>
            <person name="Samanta M."/>
            <person name="Samson G."/>
            <person name="Schroeder D.C."/>
            <person name="Segurens B."/>
            <person name="Strittmatter M."/>
            <person name="Tonon T."/>
            <person name="Tregear J.W."/>
            <person name="Valentin K."/>
            <person name="von Dassow P."/>
            <person name="Yamagishi T."/>
            <person name="Van de Peer Y."/>
            <person name="Wincker P."/>
        </authorList>
    </citation>
    <scope>NUCLEOTIDE SEQUENCE [LARGE SCALE GENOMIC DNA]</scope>
    <source>
        <strain evidence="9">Ec32 / CCAP1310/4</strain>
    </source>
</reference>
<proteinExistence type="inferred from homology"/>
<dbReference type="OMA" id="TLWAHFY"/>
<keyword evidence="4 7" id="KW-1133">Transmembrane helix</keyword>
<dbReference type="OrthoDB" id="378564at2759"/>
<keyword evidence="5 7" id="KW-0472">Membrane</keyword>
<evidence type="ECO:0000256" key="5">
    <source>
        <dbReference type="ARBA" id="ARBA00023136"/>
    </source>
</evidence>
<dbReference type="AlphaFoldDB" id="D8LIN4"/>
<evidence type="ECO:0000256" key="6">
    <source>
        <dbReference type="SAM" id="MobiDB-lite"/>
    </source>
</evidence>
<dbReference type="STRING" id="2880.D8LIN4"/>
<feature type="transmembrane region" description="Helical" evidence="7">
    <location>
        <begin position="455"/>
        <end position="471"/>
    </location>
</feature>
<evidence type="ECO:0000256" key="2">
    <source>
        <dbReference type="ARBA" id="ARBA00009310"/>
    </source>
</evidence>
<feature type="transmembrane region" description="Helical" evidence="7">
    <location>
        <begin position="537"/>
        <end position="559"/>
    </location>
</feature>
<dbReference type="InParanoid" id="D8LIN4"/>
<feature type="region of interest" description="Disordered" evidence="6">
    <location>
        <begin position="151"/>
        <end position="171"/>
    </location>
</feature>
<dbReference type="PANTHER" id="PTHR21347">
    <property type="entry name" value="CLEFT LIP AND PALATE ASSOCIATED TRANSMEMBRANE PROTEIN-RELATED"/>
    <property type="match status" value="1"/>
</dbReference>
<name>D8LIN4_ECTSI</name>
<evidence type="ECO:0000256" key="4">
    <source>
        <dbReference type="ARBA" id="ARBA00022989"/>
    </source>
</evidence>
<organism evidence="8 9">
    <name type="scientific">Ectocarpus siliculosus</name>
    <name type="common">Brown alga</name>
    <name type="synonym">Conferva siliculosa</name>
    <dbReference type="NCBI Taxonomy" id="2880"/>
    <lineage>
        <taxon>Eukaryota</taxon>
        <taxon>Sar</taxon>
        <taxon>Stramenopiles</taxon>
        <taxon>Ochrophyta</taxon>
        <taxon>PX clade</taxon>
        <taxon>Phaeophyceae</taxon>
        <taxon>Ectocarpales</taxon>
        <taxon>Ectocarpaceae</taxon>
        <taxon>Ectocarpus</taxon>
    </lineage>
</organism>
<gene>
    <name evidence="8" type="ORF">Esi_0220_0031</name>
</gene>
<dbReference type="GO" id="GO:0012505">
    <property type="term" value="C:endomembrane system"/>
    <property type="evidence" value="ECO:0007669"/>
    <property type="project" value="TreeGrafter"/>
</dbReference>
<feature type="transmembrane region" description="Helical" evidence="7">
    <location>
        <begin position="565"/>
        <end position="586"/>
    </location>
</feature>